<keyword evidence="10 11" id="KW-0100">Branched-chain amino acid biosynthesis</keyword>
<dbReference type="InterPro" id="IPR045229">
    <property type="entry name" value="TPP_enz"/>
</dbReference>
<evidence type="ECO:0000256" key="2">
    <source>
        <dbReference type="ARBA" id="ARBA00005025"/>
    </source>
</evidence>
<dbReference type="CDD" id="cd07035">
    <property type="entry name" value="TPP_PYR_POX_like"/>
    <property type="match status" value="1"/>
</dbReference>
<keyword evidence="16" id="KW-1185">Reference proteome</keyword>
<comment type="cofactor">
    <cofactor evidence="11">
        <name>Mg(2+)</name>
        <dbReference type="ChEBI" id="CHEBI:18420"/>
    </cofactor>
    <text evidence="11">Binds 1 Mg(2+) ion per subunit.</text>
</comment>
<feature type="domain" description="Thiamine pyrophosphate enzyme N-terminal TPP-binding" evidence="14">
    <location>
        <begin position="16"/>
        <end position="130"/>
    </location>
</feature>
<dbReference type="InterPro" id="IPR011766">
    <property type="entry name" value="TPP_enzyme_TPP-bd"/>
</dbReference>
<dbReference type="NCBIfam" id="TIGR00118">
    <property type="entry name" value="acolac_lg"/>
    <property type="match status" value="1"/>
</dbReference>
<dbReference type="PANTHER" id="PTHR18968:SF13">
    <property type="entry name" value="ACETOLACTATE SYNTHASE CATALYTIC SUBUNIT, MITOCHONDRIAL"/>
    <property type="match status" value="1"/>
</dbReference>
<dbReference type="SUPFAM" id="SSF52518">
    <property type="entry name" value="Thiamin diphosphate-binding fold (THDP-binding)"/>
    <property type="match status" value="2"/>
</dbReference>
<gene>
    <name evidence="15" type="ORF">IBL26_24460</name>
</gene>
<proteinExistence type="inferred from homology"/>
<dbReference type="Pfam" id="PF00205">
    <property type="entry name" value="TPP_enzyme_M"/>
    <property type="match status" value="1"/>
</dbReference>
<comment type="similarity">
    <text evidence="3 11">Belongs to the TPP enzyme family.</text>
</comment>
<evidence type="ECO:0000313" key="15">
    <source>
        <dbReference type="EMBL" id="MBC9210006.1"/>
    </source>
</evidence>
<dbReference type="InterPro" id="IPR029061">
    <property type="entry name" value="THDP-binding"/>
</dbReference>
<evidence type="ECO:0000256" key="11">
    <source>
        <dbReference type="RuleBase" id="RU003591"/>
    </source>
</evidence>
<keyword evidence="8 11" id="KW-0460">Magnesium</keyword>
<dbReference type="NCBIfam" id="NF006581">
    <property type="entry name" value="PRK09107.1"/>
    <property type="match status" value="1"/>
</dbReference>
<dbReference type="CDD" id="cd02015">
    <property type="entry name" value="TPP_AHAS"/>
    <property type="match status" value="1"/>
</dbReference>
<dbReference type="EC" id="2.2.1.6" evidence="4 11"/>
<reference evidence="15 16" key="1">
    <citation type="journal article" date="2013" name="Int. J. Syst. Evol. Microbiol.">
        <title>Roseomonas aerophila sp. nov., isolated from air.</title>
        <authorList>
            <person name="Kim S.J."/>
            <person name="Weon H.Y."/>
            <person name="Ahn J.H."/>
            <person name="Hong S.B."/>
            <person name="Seok S.J."/>
            <person name="Whang K.S."/>
            <person name="Kwon S.W."/>
        </authorList>
    </citation>
    <scope>NUCLEOTIDE SEQUENCE [LARGE SCALE GENOMIC DNA]</scope>
    <source>
        <strain evidence="15 16">NBRC 108923</strain>
    </source>
</reference>
<feature type="domain" description="Thiamine pyrophosphate enzyme central" evidence="12">
    <location>
        <begin position="205"/>
        <end position="342"/>
    </location>
</feature>
<evidence type="ECO:0000256" key="1">
    <source>
        <dbReference type="ARBA" id="ARBA00004974"/>
    </source>
</evidence>
<feature type="domain" description="Thiamine pyrophosphate enzyme TPP-binding" evidence="13">
    <location>
        <begin position="409"/>
        <end position="556"/>
    </location>
</feature>
<comment type="cofactor">
    <cofactor evidence="11">
        <name>thiamine diphosphate</name>
        <dbReference type="ChEBI" id="CHEBI:58937"/>
    </cofactor>
    <text evidence="11">Binds 1 thiamine pyrophosphate per subunit.</text>
</comment>
<dbReference type="Pfam" id="PF02775">
    <property type="entry name" value="TPP_enzyme_C"/>
    <property type="match status" value="1"/>
</dbReference>
<comment type="pathway">
    <text evidence="2 11">Amino-acid biosynthesis; L-valine biosynthesis; L-valine from pyruvate: step 1/4.</text>
</comment>
<evidence type="ECO:0000256" key="4">
    <source>
        <dbReference type="ARBA" id="ARBA00013145"/>
    </source>
</evidence>
<evidence type="ECO:0000259" key="13">
    <source>
        <dbReference type="Pfam" id="PF02775"/>
    </source>
</evidence>
<dbReference type="InterPro" id="IPR012000">
    <property type="entry name" value="Thiamin_PyroP_enz_cen_dom"/>
</dbReference>
<accession>A0ABR7RTM5</accession>
<dbReference type="InterPro" id="IPR012001">
    <property type="entry name" value="Thiamin_PyroP_enz_TPP-bd_dom"/>
</dbReference>
<evidence type="ECO:0000256" key="7">
    <source>
        <dbReference type="ARBA" id="ARBA00022723"/>
    </source>
</evidence>
<evidence type="ECO:0000256" key="9">
    <source>
        <dbReference type="ARBA" id="ARBA00023052"/>
    </source>
</evidence>
<evidence type="ECO:0000259" key="12">
    <source>
        <dbReference type="Pfam" id="PF00205"/>
    </source>
</evidence>
<comment type="pathway">
    <text evidence="1 11">Amino-acid biosynthesis; L-isoleucine biosynthesis; L-isoleucine from 2-oxobutanoate: step 1/4.</text>
</comment>
<protein>
    <recommendedName>
        <fullName evidence="4 11">Acetolactate synthase</fullName>
        <ecNumber evidence="4 11">2.2.1.6</ecNumber>
    </recommendedName>
</protein>
<keyword evidence="9 11" id="KW-0786">Thiamine pyrophosphate</keyword>
<dbReference type="SUPFAM" id="SSF52467">
    <property type="entry name" value="DHS-like NAD/FAD-binding domain"/>
    <property type="match status" value="1"/>
</dbReference>
<keyword evidence="6 11" id="KW-0808">Transferase</keyword>
<evidence type="ECO:0000259" key="14">
    <source>
        <dbReference type="Pfam" id="PF02776"/>
    </source>
</evidence>
<evidence type="ECO:0000256" key="10">
    <source>
        <dbReference type="ARBA" id="ARBA00023304"/>
    </source>
</evidence>
<keyword evidence="5 11" id="KW-0028">Amino-acid biosynthesis</keyword>
<dbReference type="PANTHER" id="PTHR18968">
    <property type="entry name" value="THIAMINE PYROPHOSPHATE ENZYMES"/>
    <property type="match status" value="1"/>
</dbReference>
<evidence type="ECO:0000256" key="3">
    <source>
        <dbReference type="ARBA" id="ARBA00007812"/>
    </source>
</evidence>
<dbReference type="EMBL" id="JACTVA010000090">
    <property type="protein sequence ID" value="MBC9210006.1"/>
    <property type="molecule type" value="Genomic_DNA"/>
</dbReference>
<evidence type="ECO:0000256" key="6">
    <source>
        <dbReference type="ARBA" id="ARBA00022679"/>
    </source>
</evidence>
<dbReference type="InterPro" id="IPR029035">
    <property type="entry name" value="DHS-like_NAD/FAD-binding_dom"/>
</dbReference>
<comment type="caution">
    <text evidence="15">The sequence shown here is derived from an EMBL/GenBank/DDBJ whole genome shotgun (WGS) entry which is preliminary data.</text>
</comment>
<evidence type="ECO:0000313" key="16">
    <source>
        <dbReference type="Proteomes" id="UP000626026"/>
    </source>
</evidence>
<dbReference type="Pfam" id="PF02776">
    <property type="entry name" value="TPP_enzyme_N"/>
    <property type="match status" value="1"/>
</dbReference>
<keyword evidence="7 11" id="KW-0479">Metal-binding</keyword>
<dbReference type="Gene3D" id="3.40.50.1220">
    <property type="entry name" value="TPP-binding domain"/>
    <property type="match status" value="1"/>
</dbReference>
<organism evidence="15 16">
    <name type="scientific">Teichococcus aerophilus</name>
    <dbReference type="NCBI Taxonomy" id="1224513"/>
    <lineage>
        <taxon>Bacteria</taxon>
        <taxon>Pseudomonadati</taxon>
        <taxon>Pseudomonadota</taxon>
        <taxon>Alphaproteobacteria</taxon>
        <taxon>Acetobacterales</taxon>
        <taxon>Roseomonadaceae</taxon>
        <taxon>Roseomonas</taxon>
    </lineage>
</organism>
<dbReference type="Gene3D" id="3.40.50.970">
    <property type="match status" value="2"/>
</dbReference>
<dbReference type="InterPro" id="IPR039368">
    <property type="entry name" value="AHAS_TPP"/>
</dbReference>
<name>A0ABR7RTM5_9PROT</name>
<evidence type="ECO:0000256" key="5">
    <source>
        <dbReference type="ARBA" id="ARBA00022605"/>
    </source>
</evidence>
<evidence type="ECO:0000256" key="8">
    <source>
        <dbReference type="ARBA" id="ARBA00022842"/>
    </source>
</evidence>
<dbReference type="Proteomes" id="UP000626026">
    <property type="component" value="Unassembled WGS sequence"/>
</dbReference>
<comment type="catalytic activity">
    <reaction evidence="11">
        <text>2 pyruvate + H(+) = (2S)-2-acetolactate + CO2</text>
        <dbReference type="Rhea" id="RHEA:25249"/>
        <dbReference type="ChEBI" id="CHEBI:15361"/>
        <dbReference type="ChEBI" id="CHEBI:15378"/>
        <dbReference type="ChEBI" id="CHEBI:16526"/>
        <dbReference type="ChEBI" id="CHEBI:58476"/>
        <dbReference type="EC" id="2.2.1.6"/>
    </reaction>
</comment>
<dbReference type="RefSeq" id="WP_187787122.1">
    <property type="nucleotide sequence ID" value="NZ_JACTVA010000090.1"/>
</dbReference>
<sequence>MSPQTLPAASATTSLTGAEIVLRALKEQGVDVIFGYPGGAVLPIYDAIFQQNAIRHILVRHEQAAVHAAEGYARSTGKVGCVLVTSGPGATNAVTGLVDALMDSIPIVCLTGQVATHLIGNDAFQEADTTGITRPATKHNYLVKDIRKLAETVHDAFYVARSGRPGPVVIDLPKDILVGKGPYTEAPKREHRSYRPQVEPDAGQIRKAVAMLKAAKRPVVYAGGGVINAGPEAAALLGKLVRMASLPCTNTLMGLGAFPASDPQFLGMLGMHGTYEANLAMHGCDVMFNIGARFDDRVTGRLNAFSPGSLKIHADIDPSSINKNVKVEVPVVGDAAAVLRAMIAAWDEEPAQQDREAIAAWWRQIDLWRGKKCLDYVQTGKIIKPQHAVKRLYELTKESGRETFISTEVGQHQMWAAQYFGFEKPNRWMTSGGLGTMGYGLPAAMGVQVAHPDALCIDIAGEASILMNIQEMATLAQYRLPVKVFILNNQYMGMVRQWQELLHGSRYSESYSEALPDFVKLAESFHGVGMRIEGADDLDRVIREMIAIDRPVIVDCAVDEKENVMPMIPSGAAHNEMLLASGQESGGGASVTDQGMGLV</sequence>
<dbReference type="InterPro" id="IPR012846">
    <property type="entry name" value="Acetolactate_synth_lsu"/>
</dbReference>